<dbReference type="CDD" id="cd06583">
    <property type="entry name" value="PGRP"/>
    <property type="match status" value="1"/>
</dbReference>
<gene>
    <name evidence="2" type="ORF">D5H75_38595</name>
</gene>
<dbReference type="SUPFAM" id="SSF47090">
    <property type="entry name" value="PGBD-like"/>
    <property type="match status" value="1"/>
</dbReference>
<dbReference type="InterPro" id="IPR036505">
    <property type="entry name" value="Amidase/PGRP_sf"/>
</dbReference>
<organism evidence="2 3">
    <name type="scientific">Bailinhaonella thermotolerans</name>
    <dbReference type="NCBI Taxonomy" id="1070861"/>
    <lineage>
        <taxon>Bacteria</taxon>
        <taxon>Bacillati</taxon>
        <taxon>Actinomycetota</taxon>
        <taxon>Actinomycetes</taxon>
        <taxon>Streptosporangiales</taxon>
        <taxon>Streptosporangiaceae</taxon>
        <taxon>Bailinhaonella</taxon>
    </lineage>
</organism>
<dbReference type="AlphaFoldDB" id="A0A3A4A1I7"/>
<evidence type="ECO:0000313" key="3">
    <source>
        <dbReference type="Proteomes" id="UP000265768"/>
    </source>
</evidence>
<sequence>MVKIVTREQWQAARPARTPTRITRTKGVKIHYTGSYVNPKIVTDHGICLKLTRDIQRMHMAGGRGEKYIDIGYNLLACPHRYVIMGRGLGVIPAANGAGLNDDHYAICALVGSSGAVAPSDELLHALCDGIELLRTKAGAGREVKGHRDGYATSCPGGPLYAWVRRGAPRPGAPAGKTPKPVPMPDGVPSFVRTLRLVRPYLRGPDVRMWQERLVRRGWRLDVDGVYGPQSAGVCEAFQSAVGLLATGEVDELTWRTTWTWRPPQR</sequence>
<name>A0A3A4A1I7_9ACTN</name>
<evidence type="ECO:0000313" key="2">
    <source>
        <dbReference type="EMBL" id="RJL21132.1"/>
    </source>
</evidence>
<dbReference type="Gene3D" id="1.10.101.10">
    <property type="entry name" value="PGBD-like superfamily/PGBD"/>
    <property type="match status" value="1"/>
</dbReference>
<comment type="caution">
    <text evidence="2">The sequence shown here is derived from an EMBL/GenBank/DDBJ whole genome shotgun (WGS) entry which is preliminary data.</text>
</comment>
<dbReference type="InterPro" id="IPR002502">
    <property type="entry name" value="Amidase_domain"/>
</dbReference>
<accession>A0A3A4A1I7</accession>
<dbReference type="PANTHER" id="PTHR11022:SF41">
    <property type="entry name" value="PEPTIDOGLYCAN-RECOGNITION PROTEIN LC-RELATED"/>
    <property type="match status" value="1"/>
</dbReference>
<feature type="domain" description="Peptidoglycan binding-like" evidence="1">
    <location>
        <begin position="203"/>
        <end position="256"/>
    </location>
</feature>
<dbReference type="SUPFAM" id="SSF55846">
    <property type="entry name" value="N-acetylmuramoyl-L-alanine amidase-like"/>
    <property type="match status" value="1"/>
</dbReference>
<dbReference type="GO" id="GO:0009253">
    <property type="term" value="P:peptidoglycan catabolic process"/>
    <property type="evidence" value="ECO:0007669"/>
    <property type="project" value="InterPro"/>
</dbReference>
<reference evidence="2 3" key="1">
    <citation type="submission" date="2018-09" db="EMBL/GenBank/DDBJ databases">
        <title>YIM 75507 draft genome.</title>
        <authorList>
            <person name="Tang S."/>
            <person name="Feng Y."/>
        </authorList>
    </citation>
    <scope>NUCLEOTIDE SEQUENCE [LARGE SCALE GENOMIC DNA]</scope>
    <source>
        <strain evidence="2 3">YIM 75507</strain>
    </source>
</reference>
<dbReference type="InterPro" id="IPR015510">
    <property type="entry name" value="PGRP"/>
</dbReference>
<dbReference type="InterPro" id="IPR036366">
    <property type="entry name" value="PGBDSf"/>
</dbReference>
<dbReference type="InterPro" id="IPR036365">
    <property type="entry name" value="PGBD-like_sf"/>
</dbReference>
<proteinExistence type="predicted"/>
<dbReference type="PANTHER" id="PTHR11022">
    <property type="entry name" value="PEPTIDOGLYCAN RECOGNITION PROTEIN"/>
    <property type="match status" value="1"/>
</dbReference>
<keyword evidence="3" id="KW-1185">Reference proteome</keyword>
<protein>
    <submittedName>
        <fullName evidence="2">N-acetylmuramoyl-L-alanine amidase</fullName>
    </submittedName>
</protein>
<dbReference type="GO" id="GO:0008745">
    <property type="term" value="F:N-acetylmuramoyl-L-alanine amidase activity"/>
    <property type="evidence" value="ECO:0007669"/>
    <property type="project" value="InterPro"/>
</dbReference>
<dbReference type="Pfam" id="PF01471">
    <property type="entry name" value="PG_binding_1"/>
    <property type="match status" value="1"/>
</dbReference>
<dbReference type="OrthoDB" id="514320at2"/>
<evidence type="ECO:0000259" key="1">
    <source>
        <dbReference type="Pfam" id="PF01471"/>
    </source>
</evidence>
<dbReference type="Proteomes" id="UP000265768">
    <property type="component" value="Unassembled WGS sequence"/>
</dbReference>
<dbReference type="EMBL" id="QZEY01000027">
    <property type="protein sequence ID" value="RJL21132.1"/>
    <property type="molecule type" value="Genomic_DNA"/>
</dbReference>
<dbReference type="Gene3D" id="3.40.80.10">
    <property type="entry name" value="Peptidoglycan recognition protein-like"/>
    <property type="match status" value="1"/>
</dbReference>
<dbReference type="InterPro" id="IPR002477">
    <property type="entry name" value="Peptidoglycan-bd-like"/>
</dbReference>